<evidence type="ECO:0000313" key="11">
    <source>
        <dbReference type="Proteomes" id="UP000504632"/>
    </source>
</evidence>
<feature type="transmembrane region" description="Helical" evidence="9">
    <location>
        <begin position="142"/>
        <end position="165"/>
    </location>
</feature>
<keyword evidence="2" id="KW-1003">Cell membrane</keyword>
<organism evidence="11 12">
    <name type="scientific">Chanos chanos</name>
    <name type="common">Milkfish</name>
    <name type="synonym">Mugil chanos</name>
    <dbReference type="NCBI Taxonomy" id="29144"/>
    <lineage>
        <taxon>Eukaryota</taxon>
        <taxon>Metazoa</taxon>
        <taxon>Chordata</taxon>
        <taxon>Craniata</taxon>
        <taxon>Vertebrata</taxon>
        <taxon>Euteleostomi</taxon>
        <taxon>Actinopterygii</taxon>
        <taxon>Neopterygii</taxon>
        <taxon>Teleostei</taxon>
        <taxon>Ostariophysi</taxon>
        <taxon>Gonorynchiformes</taxon>
        <taxon>Chanidae</taxon>
        <taxon>Chanos</taxon>
    </lineage>
</organism>
<evidence type="ECO:0000256" key="3">
    <source>
        <dbReference type="ARBA" id="ARBA00022692"/>
    </source>
</evidence>
<keyword evidence="6 9" id="KW-0472">Membrane</keyword>
<dbReference type="PANTHER" id="PTHR24231:SF35">
    <property type="entry name" value="P2Y PURINOCEPTOR 4-LIKE"/>
    <property type="match status" value="1"/>
</dbReference>
<feature type="transmembrane region" description="Helical" evidence="9">
    <location>
        <begin position="31"/>
        <end position="51"/>
    </location>
</feature>
<feature type="transmembrane region" description="Helical" evidence="9">
    <location>
        <begin position="103"/>
        <end position="122"/>
    </location>
</feature>
<keyword evidence="7" id="KW-0675">Receptor</keyword>
<dbReference type="GO" id="GO:0005886">
    <property type="term" value="C:plasma membrane"/>
    <property type="evidence" value="ECO:0007669"/>
    <property type="project" value="UniProtKB-SubCell"/>
</dbReference>
<evidence type="ECO:0000259" key="10">
    <source>
        <dbReference type="PROSITE" id="PS50262"/>
    </source>
</evidence>
<dbReference type="Gene3D" id="1.20.1070.10">
    <property type="entry name" value="Rhodopsin 7-helix transmembrane proteins"/>
    <property type="match status" value="1"/>
</dbReference>
<reference evidence="12" key="1">
    <citation type="submission" date="2025-08" db="UniProtKB">
        <authorList>
            <consortium name="RefSeq"/>
        </authorList>
    </citation>
    <scope>IDENTIFICATION</scope>
</reference>
<evidence type="ECO:0000256" key="1">
    <source>
        <dbReference type="ARBA" id="ARBA00004651"/>
    </source>
</evidence>
<dbReference type="OrthoDB" id="10018446at2759"/>
<keyword evidence="11" id="KW-1185">Reference proteome</keyword>
<dbReference type="RefSeq" id="XP_030647619.1">
    <property type="nucleotide sequence ID" value="XM_030791759.1"/>
</dbReference>
<comment type="subcellular location">
    <subcellularLocation>
        <location evidence="1">Cell membrane</location>
        <topology evidence="1">Multi-pass membrane protein</topology>
    </subcellularLocation>
</comment>
<name>A0A6J2WTN7_CHACN</name>
<dbReference type="GO" id="GO:0004930">
    <property type="term" value="F:G protein-coupled receptor activity"/>
    <property type="evidence" value="ECO:0007669"/>
    <property type="project" value="UniProtKB-KW"/>
</dbReference>
<dbReference type="CDD" id="cd15922">
    <property type="entry name" value="7tmA_P2Y-like"/>
    <property type="match status" value="1"/>
</dbReference>
<dbReference type="InterPro" id="IPR000276">
    <property type="entry name" value="GPCR_Rhodpsn"/>
</dbReference>
<feature type="domain" description="G-protein coupled receptors family 1 profile" evidence="10">
    <location>
        <begin position="43"/>
        <end position="299"/>
    </location>
</feature>
<feature type="transmembrane region" description="Helical" evidence="9">
    <location>
        <begin position="280"/>
        <end position="301"/>
    </location>
</feature>
<proteinExistence type="predicted"/>
<evidence type="ECO:0000256" key="4">
    <source>
        <dbReference type="ARBA" id="ARBA00022989"/>
    </source>
</evidence>
<evidence type="ECO:0000256" key="8">
    <source>
        <dbReference type="ARBA" id="ARBA00023224"/>
    </source>
</evidence>
<keyword evidence="3 9" id="KW-0812">Transmembrane</keyword>
<dbReference type="Pfam" id="PF00001">
    <property type="entry name" value="7tm_1"/>
    <property type="match status" value="1"/>
</dbReference>
<evidence type="ECO:0000256" key="6">
    <source>
        <dbReference type="ARBA" id="ARBA00023136"/>
    </source>
</evidence>
<dbReference type="PROSITE" id="PS50262">
    <property type="entry name" value="G_PROTEIN_RECEP_F1_2"/>
    <property type="match status" value="1"/>
</dbReference>
<protein>
    <submittedName>
        <fullName evidence="12">P2Y purinoceptor 2-like</fullName>
    </submittedName>
</protein>
<feature type="transmembrane region" description="Helical" evidence="9">
    <location>
        <begin position="187"/>
        <end position="211"/>
    </location>
</feature>
<feature type="transmembrane region" description="Helical" evidence="9">
    <location>
        <begin position="238"/>
        <end position="260"/>
    </location>
</feature>
<evidence type="ECO:0000256" key="9">
    <source>
        <dbReference type="SAM" id="Phobius"/>
    </source>
</evidence>
<keyword evidence="4 9" id="KW-1133">Transmembrane helix</keyword>
<dbReference type="AlphaFoldDB" id="A0A6J2WTN7"/>
<keyword evidence="8" id="KW-0807">Transducer</keyword>
<accession>A0A6J2WTN7</accession>
<feature type="transmembrane region" description="Helical" evidence="9">
    <location>
        <begin position="63"/>
        <end position="83"/>
    </location>
</feature>
<evidence type="ECO:0000256" key="7">
    <source>
        <dbReference type="ARBA" id="ARBA00023170"/>
    </source>
</evidence>
<dbReference type="SUPFAM" id="SSF81321">
    <property type="entry name" value="Family A G protein-coupled receptor-like"/>
    <property type="match status" value="1"/>
</dbReference>
<dbReference type="PRINTS" id="PR00237">
    <property type="entry name" value="GPCRRHODOPSN"/>
</dbReference>
<gene>
    <name evidence="12" type="primary">LOC115827854</name>
</gene>
<keyword evidence="5" id="KW-0297">G-protein coupled receptor</keyword>
<evidence type="ECO:0000313" key="12">
    <source>
        <dbReference type="RefSeq" id="XP_030647619.1"/>
    </source>
</evidence>
<evidence type="ECO:0000256" key="2">
    <source>
        <dbReference type="ARBA" id="ARBA00022475"/>
    </source>
</evidence>
<dbReference type="PANTHER" id="PTHR24231">
    <property type="entry name" value="PURINOCEPTOR-RELATED G-PROTEIN COUPLED RECEPTOR"/>
    <property type="match status" value="1"/>
</dbReference>
<dbReference type="Proteomes" id="UP000504632">
    <property type="component" value="Chromosome 14"/>
</dbReference>
<evidence type="ECO:0000256" key="5">
    <source>
        <dbReference type="ARBA" id="ARBA00023040"/>
    </source>
</evidence>
<dbReference type="GeneID" id="115827854"/>
<dbReference type="InParanoid" id="A0A6J2WTN7"/>
<sequence>MNSTSLFFSNISNSDSTESCIEEPQHVSITVFLSIVFFVGFVLNAFSLWVFTCRMPQWSPGTVLQFHLAVSDAIVSPVAPFMATYFSLGSHWPFGSFLCQAEIALLTIHFYGSILFLTLISIQRYVAVVHFSRISCMKRKSFLQKLCAAVWFLVLAKGAACFALLDTSTAGNRTQCLSIHQGQHTDVYFTLNFILLIPGFLVPFSVSLFCYTRLASSVSRINTNNEKGRAIKAKSRKMVAVCLLIFGLCFMPMNVVRTIGVVIKKFFPEKCNLLLRVETAYYICWILAGANCSLDPILYCFGSQKFSKAVHSSLRRIGFKMQTIPEGNELECQAAPHLNPVSMTETKENMSSAFL</sequence>
<dbReference type="InterPro" id="IPR017452">
    <property type="entry name" value="GPCR_Rhodpsn_7TM"/>
</dbReference>